<dbReference type="SUPFAM" id="SSF54786">
    <property type="entry name" value="YcfA/nrd intein domain"/>
    <property type="match status" value="1"/>
</dbReference>
<protein>
    <recommendedName>
        <fullName evidence="8">Addiction module toxin, HicA family</fullName>
    </recommendedName>
</protein>
<keyword evidence="3" id="KW-0255">Endonuclease</keyword>
<evidence type="ECO:0000256" key="5">
    <source>
        <dbReference type="ARBA" id="ARBA00022884"/>
    </source>
</evidence>
<keyword evidence="6" id="KW-0346">Stress response</keyword>
<dbReference type="AlphaFoldDB" id="X1BTR7"/>
<keyword evidence="1" id="KW-1277">Toxin-antitoxin system</keyword>
<keyword evidence="4" id="KW-0378">Hydrolase</keyword>
<dbReference type="GO" id="GO:0003729">
    <property type="term" value="F:mRNA binding"/>
    <property type="evidence" value="ECO:0007669"/>
    <property type="project" value="InterPro"/>
</dbReference>
<dbReference type="GO" id="GO:0004519">
    <property type="term" value="F:endonuclease activity"/>
    <property type="evidence" value="ECO:0007669"/>
    <property type="project" value="UniProtKB-KW"/>
</dbReference>
<evidence type="ECO:0000256" key="3">
    <source>
        <dbReference type="ARBA" id="ARBA00022759"/>
    </source>
</evidence>
<organism evidence="7">
    <name type="scientific">marine sediment metagenome</name>
    <dbReference type="NCBI Taxonomy" id="412755"/>
    <lineage>
        <taxon>unclassified sequences</taxon>
        <taxon>metagenomes</taxon>
        <taxon>ecological metagenomes</taxon>
    </lineage>
</organism>
<sequence length="63" mass="7117">MKRGNLIRELARAGCSLKRHGRRHDIYANPKNGKQAPVPRHAEIKESLCALIRKQLGIEDKSS</sequence>
<gene>
    <name evidence="7" type="ORF">S01H4_29986</name>
</gene>
<accession>X1BTR7</accession>
<dbReference type="InterPro" id="IPR012933">
    <property type="entry name" value="HicA_mRNA_interferase"/>
</dbReference>
<evidence type="ECO:0000256" key="1">
    <source>
        <dbReference type="ARBA" id="ARBA00022649"/>
    </source>
</evidence>
<proteinExistence type="predicted"/>
<comment type="caution">
    <text evidence="7">The sequence shown here is derived from an EMBL/GenBank/DDBJ whole genome shotgun (WGS) entry which is preliminary data.</text>
</comment>
<evidence type="ECO:0000256" key="4">
    <source>
        <dbReference type="ARBA" id="ARBA00022801"/>
    </source>
</evidence>
<dbReference type="Gene3D" id="3.30.920.30">
    <property type="entry name" value="Hypothetical protein"/>
    <property type="match status" value="1"/>
</dbReference>
<reference evidence="7" key="1">
    <citation type="journal article" date="2014" name="Front. Microbiol.">
        <title>High frequency of phylogenetically diverse reductive dehalogenase-homologous genes in deep subseafloor sedimentary metagenomes.</title>
        <authorList>
            <person name="Kawai M."/>
            <person name="Futagami T."/>
            <person name="Toyoda A."/>
            <person name="Takaki Y."/>
            <person name="Nishi S."/>
            <person name="Hori S."/>
            <person name="Arai W."/>
            <person name="Tsubouchi T."/>
            <person name="Morono Y."/>
            <person name="Uchiyama I."/>
            <person name="Ito T."/>
            <person name="Fujiyama A."/>
            <person name="Inagaki F."/>
            <person name="Takami H."/>
        </authorList>
    </citation>
    <scope>NUCLEOTIDE SEQUENCE</scope>
    <source>
        <strain evidence="7">Expedition CK06-06</strain>
    </source>
</reference>
<dbReference type="InterPro" id="IPR038570">
    <property type="entry name" value="HicA_sf"/>
</dbReference>
<evidence type="ECO:0008006" key="8">
    <source>
        <dbReference type="Google" id="ProtNLM"/>
    </source>
</evidence>
<dbReference type="GO" id="GO:0016787">
    <property type="term" value="F:hydrolase activity"/>
    <property type="evidence" value="ECO:0007669"/>
    <property type="project" value="UniProtKB-KW"/>
</dbReference>
<name>X1BTR7_9ZZZZ</name>
<dbReference type="Pfam" id="PF07927">
    <property type="entry name" value="HicA_toxin"/>
    <property type="match status" value="1"/>
</dbReference>
<dbReference type="EMBL" id="BART01015445">
    <property type="protein sequence ID" value="GAG84547.1"/>
    <property type="molecule type" value="Genomic_DNA"/>
</dbReference>
<keyword evidence="2" id="KW-0540">Nuclease</keyword>
<evidence type="ECO:0000313" key="7">
    <source>
        <dbReference type="EMBL" id="GAG84547.1"/>
    </source>
</evidence>
<keyword evidence="5" id="KW-0694">RNA-binding</keyword>
<evidence type="ECO:0000256" key="6">
    <source>
        <dbReference type="ARBA" id="ARBA00023016"/>
    </source>
</evidence>
<evidence type="ECO:0000256" key="2">
    <source>
        <dbReference type="ARBA" id="ARBA00022722"/>
    </source>
</evidence>